<protein>
    <submittedName>
        <fullName evidence="1">Uncharacterized protein</fullName>
    </submittedName>
</protein>
<proteinExistence type="predicted"/>
<dbReference type="AlphaFoldDB" id="A0A1I5FRD0"/>
<organism evidence="1 2">
    <name type="scientific">Roseovarius lutimaris</name>
    <dbReference type="NCBI Taxonomy" id="1005928"/>
    <lineage>
        <taxon>Bacteria</taxon>
        <taxon>Pseudomonadati</taxon>
        <taxon>Pseudomonadota</taxon>
        <taxon>Alphaproteobacteria</taxon>
        <taxon>Rhodobacterales</taxon>
        <taxon>Roseobacteraceae</taxon>
        <taxon>Roseovarius</taxon>
    </lineage>
</organism>
<dbReference type="STRING" id="1005928.SAMN04487859_12158"/>
<dbReference type="Proteomes" id="UP000198599">
    <property type="component" value="Unassembled WGS sequence"/>
</dbReference>
<accession>A0A1I5FRD0</accession>
<gene>
    <name evidence="1" type="ORF">SAMN04487859_12158</name>
</gene>
<sequence length="76" mass="8435">MSEVGQGGLFKLVADYGTSESWLQSSNEHTLRMFGKDHHKAAKITPELTLQAPDGSVIATMDHWAYEWKEADKDAA</sequence>
<evidence type="ECO:0000313" key="2">
    <source>
        <dbReference type="Proteomes" id="UP000198599"/>
    </source>
</evidence>
<dbReference type="OrthoDB" id="7747887at2"/>
<name>A0A1I5FRD0_9RHOB</name>
<evidence type="ECO:0000313" key="1">
    <source>
        <dbReference type="EMBL" id="SFO26302.1"/>
    </source>
</evidence>
<reference evidence="2" key="1">
    <citation type="submission" date="2016-10" db="EMBL/GenBank/DDBJ databases">
        <authorList>
            <person name="Varghese N."/>
            <person name="Submissions S."/>
        </authorList>
    </citation>
    <scope>NUCLEOTIDE SEQUENCE [LARGE SCALE GENOMIC DNA]</scope>
    <source>
        <strain evidence="2">DSM 28463</strain>
    </source>
</reference>
<dbReference type="RefSeq" id="WP_092841514.1">
    <property type="nucleotide sequence ID" value="NZ_FOVP01000021.1"/>
</dbReference>
<keyword evidence="2" id="KW-1185">Reference proteome</keyword>
<dbReference type="EMBL" id="FOVP01000021">
    <property type="protein sequence ID" value="SFO26302.1"/>
    <property type="molecule type" value="Genomic_DNA"/>
</dbReference>